<keyword evidence="6" id="KW-1185">Reference proteome</keyword>
<dbReference type="Pfam" id="PF07729">
    <property type="entry name" value="FCD"/>
    <property type="match status" value="1"/>
</dbReference>
<dbReference type="GO" id="GO:0003677">
    <property type="term" value="F:DNA binding"/>
    <property type="evidence" value="ECO:0007669"/>
    <property type="project" value="UniProtKB-KW"/>
</dbReference>
<gene>
    <name evidence="5" type="ORF">KIN_04860</name>
</gene>
<evidence type="ECO:0000256" key="3">
    <source>
        <dbReference type="ARBA" id="ARBA00023163"/>
    </source>
</evidence>
<dbReference type="EMBL" id="BLJE01000001">
    <property type="protein sequence ID" value="GFE63412.1"/>
    <property type="molecule type" value="Genomic_DNA"/>
</dbReference>
<dbReference type="Gene3D" id="1.20.120.530">
    <property type="entry name" value="GntR ligand-binding domain-like"/>
    <property type="match status" value="1"/>
</dbReference>
<dbReference type="InterPro" id="IPR008920">
    <property type="entry name" value="TF_FadR/GntR_C"/>
</dbReference>
<dbReference type="CDD" id="cd07377">
    <property type="entry name" value="WHTH_GntR"/>
    <property type="match status" value="1"/>
</dbReference>
<dbReference type="Gene3D" id="1.10.10.10">
    <property type="entry name" value="Winged helix-like DNA-binding domain superfamily/Winged helix DNA-binding domain"/>
    <property type="match status" value="1"/>
</dbReference>
<dbReference type="SMART" id="SM00895">
    <property type="entry name" value="FCD"/>
    <property type="match status" value="1"/>
</dbReference>
<organism evidence="5 6">
    <name type="scientific">Litoreibacter roseus</name>
    <dbReference type="NCBI Taxonomy" id="2601869"/>
    <lineage>
        <taxon>Bacteria</taxon>
        <taxon>Pseudomonadati</taxon>
        <taxon>Pseudomonadota</taxon>
        <taxon>Alphaproteobacteria</taxon>
        <taxon>Rhodobacterales</taxon>
        <taxon>Roseobacteraceae</taxon>
        <taxon>Litoreibacter</taxon>
    </lineage>
</organism>
<accession>A0A6N6JDX9</accession>
<proteinExistence type="predicted"/>
<dbReference type="SUPFAM" id="SSF48008">
    <property type="entry name" value="GntR ligand-binding domain-like"/>
    <property type="match status" value="1"/>
</dbReference>
<dbReference type="Proteomes" id="UP000436822">
    <property type="component" value="Unassembled WGS sequence"/>
</dbReference>
<evidence type="ECO:0000256" key="1">
    <source>
        <dbReference type="ARBA" id="ARBA00023015"/>
    </source>
</evidence>
<dbReference type="InterPro" id="IPR011711">
    <property type="entry name" value="GntR_C"/>
</dbReference>
<dbReference type="PANTHER" id="PTHR43537">
    <property type="entry name" value="TRANSCRIPTIONAL REGULATOR, GNTR FAMILY"/>
    <property type="match status" value="1"/>
</dbReference>
<dbReference type="SMART" id="SM00345">
    <property type="entry name" value="HTH_GNTR"/>
    <property type="match status" value="1"/>
</dbReference>
<dbReference type="AlphaFoldDB" id="A0A6N6JDX9"/>
<evidence type="ECO:0000256" key="2">
    <source>
        <dbReference type="ARBA" id="ARBA00023125"/>
    </source>
</evidence>
<comment type="caution">
    <text evidence="5">The sequence shown here is derived from an EMBL/GenBank/DDBJ whole genome shotgun (WGS) entry which is preliminary data.</text>
</comment>
<evidence type="ECO:0000313" key="5">
    <source>
        <dbReference type="EMBL" id="GFE63412.1"/>
    </source>
</evidence>
<dbReference type="InterPro" id="IPR036390">
    <property type="entry name" value="WH_DNA-bd_sf"/>
</dbReference>
<dbReference type="SUPFAM" id="SSF46785">
    <property type="entry name" value="Winged helix' DNA-binding domain"/>
    <property type="match status" value="1"/>
</dbReference>
<dbReference type="PANTHER" id="PTHR43537:SF49">
    <property type="entry name" value="TRANSCRIPTIONAL REGULATORY PROTEIN"/>
    <property type="match status" value="1"/>
</dbReference>
<evidence type="ECO:0000259" key="4">
    <source>
        <dbReference type="PROSITE" id="PS50949"/>
    </source>
</evidence>
<protein>
    <submittedName>
        <fullName evidence="5">GntR family transcriptional regulator</fullName>
    </submittedName>
</protein>
<dbReference type="PROSITE" id="PS50949">
    <property type="entry name" value="HTH_GNTR"/>
    <property type="match status" value="1"/>
</dbReference>
<keyword evidence="2" id="KW-0238">DNA-binding</keyword>
<feature type="domain" description="HTH gntR-type" evidence="4">
    <location>
        <begin position="3"/>
        <end position="70"/>
    </location>
</feature>
<dbReference type="InterPro" id="IPR036388">
    <property type="entry name" value="WH-like_DNA-bd_sf"/>
</dbReference>
<dbReference type="GO" id="GO:0003700">
    <property type="term" value="F:DNA-binding transcription factor activity"/>
    <property type="evidence" value="ECO:0007669"/>
    <property type="project" value="InterPro"/>
</dbReference>
<dbReference type="PRINTS" id="PR00035">
    <property type="entry name" value="HTHGNTR"/>
</dbReference>
<reference evidence="5 6" key="1">
    <citation type="submission" date="2019-12" db="EMBL/GenBank/DDBJ databases">
        <title>Litoreibacter badius sp. nov., a novel bacteriochlorophyll a-containing bacterium in the genus Litoreibacter.</title>
        <authorList>
            <person name="Kanamuro M."/>
            <person name="Takabe Y."/>
            <person name="Mori K."/>
            <person name="Takaichi S."/>
            <person name="Hanada S."/>
        </authorList>
    </citation>
    <scope>NUCLEOTIDE SEQUENCE [LARGE SCALE GENOMIC DNA]</scope>
    <source>
        <strain evidence="5 6">K6</strain>
    </source>
</reference>
<name>A0A6N6JDX9_9RHOB</name>
<sequence>MNGRRADLIATELEGMILQGDFTNGERLDEIKLAEKFEVSRTPVREAFQKLSLSGLVEQIPRRGVFVRQPGPIELIEMFEVMAEMEAFAGRLAATRISDIALQDLRRANAACEAATKAGDAATYYLENELFHQIIYTQSGNAFLEGEALRLQRRLEPFRRSQLRLRGRMPQSMAEHKLIVNALADGDAETAAHVLRNHVAIQGEKFQHLMASLRQTPQDQRRLSAAGG</sequence>
<dbReference type="OrthoDB" id="7620579at2"/>
<dbReference type="RefSeq" id="WP_159804349.1">
    <property type="nucleotide sequence ID" value="NZ_BLJE01000001.1"/>
</dbReference>
<dbReference type="Pfam" id="PF00392">
    <property type="entry name" value="GntR"/>
    <property type="match status" value="1"/>
</dbReference>
<dbReference type="InterPro" id="IPR000524">
    <property type="entry name" value="Tscrpt_reg_HTH_GntR"/>
</dbReference>
<keyword evidence="1" id="KW-0805">Transcription regulation</keyword>
<keyword evidence="3" id="KW-0804">Transcription</keyword>
<evidence type="ECO:0000313" key="6">
    <source>
        <dbReference type="Proteomes" id="UP000436822"/>
    </source>
</evidence>